<dbReference type="SUPFAM" id="SSF51905">
    <property type="entry name" value="FAD/NAD(P)-binding domain"/>
    <property type="match status" value="1"/>
</dbReference>
<accession>A0A3D8JSL2</accession>
<evidence type="ECO:0000256" key="1">
    <source>
        <dbReference type="ARBA" id="ARBA00023002"/>
    </source>
</evidence>
<dbReference type="EMBL" id="QRGA01000017">
    <property type="protein sequence ID" value="RDU95860.1"/>
    <property type="molecule type" value="Genomic_DNA"/>
</dbReference>
<dbReference type="PANTHER" id="PTHR13847">
    <property type="entry name" value="SARCOSINE DEHYDROGENASE-RELATED"/>
    <property type="match status" value="1"/>
</dbReference>
<comment type="caution">
    <text evidence="3">The sequence shown here is derived from an EMBL/GenBank/DDBJ whole genome shotgun (WGS) entry which is preliminary data.</text>
</comment>
<dbReference type="RefSeq" id="WP_115536637.1">
    <property type="nucleotide sequence ID" value="NZ_QRGA01000017.1"/>
</dbReference>
<dbReference type="Proteomes" id="UP000256838">
    <property type="component" value="Unassembled WGS sequence"/>
</dbReference>
<keyword evidence="1" id="KW-0560">Oxidoreductase</keyword>
<dbReference type="InterPro" id="IPR036188">
    <property type="entry name" value="FAD/NAD-bd_sf"/>
</dbReference>
<organism evidence="3 4">
    <name type="scientific">Trinickia dinghuensis</name>
    <dbReference type="NCBI Taxonomy" id="2291023"/>
    <lineage>
        <taxon>Bacteria</taxon>
        <taxon>Pseudomonadati</taxon>
        <taxon>Pseudomonadota</taxon>
        <taxon>Betaproteobacteria</taxon>
        <taxon>Burkholderiales</taxon>
        <taxon>Burkholderiaceae</taxon>
        <taxon>Trinickia</taxon>
    </lineage>
</organism>
<name>A0A3D8JSL2_9BURK</name>
<proteinExistence type="predicted"/>
<dbReference type="PANTHER" id="PTHR13847:SF281">
    <property type="entry name" value="FAD DEPENDENT OXIDOREDUCTASE DOMAIN-CONTAINING PROTEIN"/>
    <property type="match status" value="1"/>
</dbReference>
<evidence type="ECO:0000313" key="4">
    <source>
        <dbReference type="Proteomes" id="UP000256838"/>
    </source>
</evidence>
<dbReference type="OrthoDB" id="9342835at2"/>
<sequence length="435" mass="48076">MNVTENMCPAYHRPSGWNALLPARAPSSKLPDERKFDIVIIGAGYTGLAAARRIAQERPDQQVLVLEGSTIGEGASGRNSGFVIDIPHNIKVGDDSDGRETALRQIRIYEEGLSWLEQLVRENRIDCGWNPVGKFYAAVTEGGEQKLRGMLPQYRDWGIAYNEFDRDGLKAELGTSYYRYGFYSSHNVFVQPAALIRGLAATLPANVTVVEQTPVTSLSESSPFRVTTPRCEFTANKVVVANNGFAASLGLLKDRLMTIHTYAAMTPKLHEEELAKLGRPGEWGVLPGKRIGSTIRKTADGRFLVRSAQTYGHEDTGDRVLKILTESYRRRYPNMASHTFEHFWSGVVGLTRNGANFFGELRPKLYVSVGCNGVGILKGSMFGRLLGELALGVDSQTLHDVLALERPTWLPPEPFRRISVMSAIRYQAAVAGAER</sequence>
<dbReference type="Gene3D" id="3.50.50.60">
    <property type="entry name" value="FAD/NAD(P)-binding domain"/>
    <property type="match status" value="1"/>
</dbReference>
<feature type="domain" description="FAD dependent oxidoreductase" evidence="2">
    <location>
        <begin position="37"/>
        <end position="389"/>
    </location>
</feature>
<reference evidence="3 4" key="1">
    <citation type="submission" date="2018-08" db="EMBL/GenBank/DDBJ databases">
        <title>Paraburkholderia sp. DHOM06 isolated from forest soil.</title>
        <authorList>
            <person name="Gao Z.-H."/>
            <person name="Qiu L.-H."/>
        </authorList>
    </citation>
    <scope>NUCLEOTIDE SEQUENCE [LARGE SCALE GENOMIC DNA]</scope>
    <source>
        <strain evidence="3 4">DHOM06</strain>
    </source>
</reference>
<evidence type="ECO:0000259" key="2">
    <source>
        <dbReference type="Pfam" id="PF01266"/>
    </source>
</evidence>
<keyword evidence="4" id="KW-1185">Reference proteome</keyword>
<dbReference type="InterPro" id="IPR006076">
    <property type="entry name" value="FAD-dep_OxRdtase"/>
</dbReference>
<evidence type="ECO:0000313" key="3">
    <source>
        <dbReference type="EMBL" id="RDU95860.1"/>
    </source>
</evidence>
<dbReference type="AlphaFoldDB" id="A0A3D8JSL2"/>
<dbReference type="Pfam" id="PF01266">
    <property type="entry name" value="DAO"/>
    <property type="match status" value="1"/>
</dbReference>
<dbReference type="GO" id="GO:0005737">
    <property type="term" value="C:cytoplasm"/>
    <property type="evidence" value="ECO:0007669"/>
    <property type="project" value="TreeGrafter"/>
</dbReference>
<gene>
    <name evidence="3" type="ORF">DWV00_26795</name>
</gene>
<dbReference type="GO" id="GO:0016491">
    <property type="term" value="F:oxidoreductase activity"/>
    <property type="evidence" value="ECO:0007669"/>
    <property type="project" value="UniProtKB-KW"/>
</dbReference>
<dbReference type="Gene3D" id="3.30.9.10">
    <property type="entry name" value="D-Amino Acid Oxidase, subunit A, domain 2"/>
    <property type="match status" value="1"/>
</dbReference>
<protein>
    <submittedName>
        <fullName evidence="3">FAD-dependent oxidoreductase</fullName>
    </submittedName>
</protein>